<feature type="compositionally biased region" description="Basic residues" evidence="1">
    <location>
        <begin position="63"/>
        <end position="73"/>
    </location>
</feature>
<reference evidence="2 3" key="1">
    <citation type="submission" date="2019-08" db="EMBL/GenBank/DDBJ databases">
        <title>In-depth cultivation of the pig gut microbiome towards novel bacterial diversity and tailored functional studies.</title>
        <authorList>
            <person name="Wylensek D."/>
            <person name="Hitch T.C.A."/>
            <person name="Clavel T."/>
        </authorList>
    </citation>
    <scope>NUCLEOTIDE SEQUENCE [LARGE SCALE GENOMIC DNA]</scope>
    <source>
        <strain evidence="2 3">Oil-RF-744-WCA-WT-10</strain>
    </source>
</reference>
<gene>
    <name evidence="2" type="ORF">FYJ29_05870</name>
</gene>
<sequence length="80" mass="9043">MLIFVAEKILEFIFLVFKIGNLNKSYEFRLCRDDTVGFLCACTRDVAVARLCDLGMLGGLGAGKRKGNKKKSPARHEWDF</sequence>
<name>A0A6L5XAN0_9BACT</name>
<evidence type="ECO:0000313" key="2">
    <source>
        <dbReference type="EMBL" id="MSS17291.1"/>
    </source>
</evidence>
<feature type="region of interest" description="Disordered" evidence="1">
    <location>
        <begin position="60"/>
        <end position="80"/>
    </location>
</feature>
<dbReference type="Proteomes" id="UP000483362">
    <property type="component" value="Unassembled WGS sequence"/>
</dbReference>
<protein>
    <submittedName>
        <fullName evidence="2">Uncharacterized protein</fullName>
    </submittedName>
</protein>
<evidence type="ECO:0000256" key="1">
    <source>
        <dbReference type="SAM" id="MobiDB-lite"/>
    </source>
</evidence>
<dbReference type="RefSeq" id="WP_154327158.1">
    <property type="nucleotide sequence ID" value="NZ_CP045696.1"/>
</dbReference>
<comment type="caution">
    <text evidence="2">The sequence shown here is derived from an EMBL/GenBank/DDBJ whole genome shotgun (WGS) entry which is preliminary data.</text>
</comment>
<evidence type="ECO:0000313" key="3">
    <source>
        <dbReference type="Proteomes" id="UP000483362"/>
    </source>
</evidence>
<organism evidence="2 3">
    <name type="scientific">Sodaliphilus pleomorphus</name>
    <dbReference type="NCBI Taxonomy" id="2606626"/>
    <lineage>
        <taxon>Bacteria</taxon>
        <taxon>Pseudomonadati</taxon>
        <taxon>Bacteroidota</taxon>
        <taxon>Bacteroidia</taxon>
        <taxon>Bacteroidales</taxon>
        <taxon>Muribaculaceae</taxon>
        <taxon>Sodaliphilus</taxon>
    </lineage>
</organism>
<dbReference type="EMBL" id="VULT01000007">
    <property type="protein sequence ID" value="MSS17291.1"/>
    <property type="molecule type" value="Genomic_DNA"/>
</dbReference>
<dbReference type="AlphaFoldDB" id="A0A6L5XAN0"/>
<accession>A0A6L5XAN0</accession>
<keyword evidence="3" id="KW-1185">Reference proteome</keyword>
<proteinExistence type="predicted"/>